<dbReference type="STRING" id="7209.A0A1I7VA17"/>
<dbReference type="Pfam" id="PF00248">
    <property type="entry name" value="Aldo_ket_red"/>
    <property type="match status" value="1"/>
</dbReference>
<evidence type="ECO:0000313" key="2">
    <source>
        <dbReference type="Proteomes" id="UP000095285"/>
    </source>
</evidence>
<dbReference type="Gene3D" id="3.20.20.100">
    <property type="entry name" value="NADP-dependent oxidoreductase domain"/>
    <property type="match status" value="1"/>
</dbReference>
<keyword evidence="2" id="KW-1185">Reference proteome</keyword>
<reference evidence="3" key="2">
    <citation type="submission" date="2016-11" db="UniProtKB">
        <authorList>
            <consortium name="WormBaseParasite"/>
        </authorList>
    </citation>
    <scope>IDENTIFICATION</scope>
</reference>
<organism evidence="2 3">
    <name type="scientific">Loa loa</name>
    <name type="common">Eye worm</name>
    <name type="synonym">Filaria loa</name>
    <dbReference type="NCBI Taxonomy" id="7209"/>
    <lineage>
        <taxon>Eukaryota</taxon>
        <taxon>Metazoa</taxon>
        <taxon>Ecdysozoa</taxon>
        <taxon>Nematoda</taxon>
        <taxon>Chromadorea</taxon>
        <taxon>Rhabditida</taxon>
        <taxon>Spirurina</taxon>
        <taxon>Spiruromorpha</taxon>
        <taxon>Filarioidea</taxon>
        <taxon>Onchocercidae</taxon>
        <taxon>Loa</taxon>
    </lineage>
</organism>
<dbReference type="Proteomes" id="UP000095285">
    <property type="component" value="Unassembled WGS sequence"/>
</dbReference>
<dbReference type="InterPro" id="IPR023210">
    <property type="entry name" value="NADP_OxRdtase_dom"/>
</dbReference>
<accession>A0A1I7VA17</accession>
<dbReference type="PRINTS" id="PR00069">
    <property type="entry name" value="ALDKETRDTASE"/>
</dbReference>
<dbReference type="GO" id="GO:0016491">
    <property type="term" value="F:oxidoreductase activity"/>
    <property type="evidence" value="ECO:0007669"/>
    <property type="project" value="InterPro"/>
</dbReference>
<dbReference type="AlphaFoldDB" id="A0A1I7VA17"/>
<dbReference type="WBParaSite" id="EN70_11515">
    <property type="protein sequence ID" value="EN70_11515"/>
    <property type="gene ID" value="EN70_11515"/>
</dbReference>
<dbReference type="SUPFAM" id="SSF51430">
    <property type="entry name" value="NAD(P)-linked oxidoreductase"/>
    <property type="match status" value="1"/>
</dbReference>
<proteinExistence type="predicted"/>
<protein>
    <submittedName>
        <fullName evidence="3">Aldo_ket_red domain-containing protein</fullName>
    </submittedName>
</protein>
<feature type="domain" description="NADP-dependent oxidoreductase" evidence="1">
    <location>
        <begin position="19"/>
        <end position="302"/>
    </location>
</feature>
<dbReference type="InterPro" id="IPR020471">
    <property type="entry name" value="AKR"/>
</dbReference>
<dbReference type="FunFam" id="3.20.20.100:FF:000029">
    <property type="entry name" value="Aldo-keto reductase"/>
    <property type="match status" value="1"/>
</dbReference>
<evidence type="ECO:0000313" key="3">
    <source>
        <dbReference type="WBParaSite" id="EN70_11515"/>
    </source>
</evidence>
<reference evidence="2" key="1">
    <citation type="submission" date="2012-04" db="EMBL/GenBank/DDBJ databases">
        <title>The Genome Sequence of Loa loa.</title>
        <authorList>
            <consortium name="The Broad Institute Genome Sequencing Platform"/>
            <consortium name="Broad Institute Genome Sequencing Center for Infectious Disease"/>
            <person name="Nutman T.B."/>
            <person name="Fink D.L."/>
            <person name="Russ C."/>
            <person name="Young S."/>
            <person name="Zeng Q."/>
            <person name="Gargeya S."/>
            <person name="Alvarado L."/>
            <person name="Berlin A."/>
            <person name="Chapman S.B."/>
            <person name="Chen Z."/>
            <person name="Freedman E."/>
            <person name="Gellesch M."/>
            <person name="Goldberg J."/>
            <person name="Griggs A."/>
            <person name="Gujja S."/>
            <person name="Heilman E.R."/>
            <person name="Heiman D."/>
            <person name="Howarth C."/>
            <person name="Mehta T."/>
            <person name="Neiman D."/>
            <person name="Pearson M."/>
            <person name="Roberts A."/>
            <person name="Saif S."/>
            <person name="Shea T."/>
            <person name="Shenoy N."/>
            <person name="Sisk P."/>
            <person name="Stolte C."/>
            <person name="Sykes S."/>
            <person name="White J."/>
            <person name="Yandava C."/>
            <person name="Haas B."/>
            <person name="Henn M.R."/>
            <person name="Nusbaum C."/>
            <person name="Birren B."/>
        </authorList>
    </citation>
    <scope>NUCLEOTIDE SEQUENCE [LARGE SCALE GENOMIC DNA]</scope>
</reference>
<dbReference type="InterPro" id="IPR018170">
    <property type="entry name" value="Aldo/ket_reductase_CS"/>
</dbReference>
<dbReference type="PANTHER" id="PTHR11732">
    <property type="entry name" value="ALDO/KETO REDUCTASE"/>
    <property type="match status" value="1"/>
</dbReference>
<dbReference type="InterPro" id="IPR036812">
    <property type="entry name" value="NAD(P)_OxRdtase_dom_sf"/>
</dbReference>
<dbReference type="PROSITE" id="PS00063">
    <property type="entry name" value="ALDOKETO_REDUCTASE_3"/>
    <property type="match status" value="1"/>
</dbReference>
<evidence type="ECO:0000259" key="1">
    <source>
        <dbReference type="Pfam" id="PF00248"/>
    </source>
</evidence>
<sequence>MVKYETVKLATGADLPLFGLGTWLSNDPVALTTALKTALDAGYPLIDTAYVYGNEAVIGNVLQEYFTSGKLERKDIFITTKLPLMVHRPGEIEELVKKQLKDLHVDYLDLYLVHCPCPCKHRPGDTPDTYKLLLEDGRVVPELIDHIETWKVLEKLYKDGILKAIGLSNFNEEQMQYVLDHATVKPHNLQVETHLYWPQKELHEFCKKNNITMTSYGTLGSPGRTIFNPDFTWPTGEPMKDPLVLQLAEKYKKSPAQVLLRHMTQRGISTIPKSINPDRILENFNIFDFKLTEEEVKQLDDVKTRVFRSSMVSIQRCRCVKDEARVPQRLKSNDKRSILDNYNKDYLSLLCTAFFIHFITPQEVVNT</sequence>
<name>A0A1I7VA17_LOALO</name>